<evidence type="ECO:0000256" key="2">
    <source>
        <dbReference type="ARBA" id="ARBA00007639"/>
    </source>
</evidence>
<proteinExistence type="inferred from homology"/>
<keyword evidence="3" id="KW-0472">Membrane</keyword>
<organism evidence="5 6">
    <name type="scientific">Paenibacillus endophyticus</name>
    <dbReference type="NCBI Taxonomy" id="1294268"/>
    <lineage>
        <taxon>Bacteria</taxon>
        <taxon>Bacillati</taxon>
        <taxon>Bacillota</taxon>
        <taxon>Bacilli</taxon>
        <taxon>Bacillales</taxon>
        <taxon>Paenibacillaceae</taxon>
        <taxon>Paenibacillus</taxon>
    </lineage>
</organism>
<feature type="domain" description="Periplasmic binding protein" evidence="4">
    <location>
        <begin position="61"/>
        <end position="309"/>
    </location>
</feature>
<dbReference type="AlphaFoldDB" id="A0A7W5G8A9"/>
<evidence type="ECO:0000256" key="3">
    <source>
        <dbReference type="SAM" id="Phobius"/>
    </source>
</evidence>
<comment type="similarity">
    <text evidence="2">Belongs to the bacterial solute-binding protein 2 family.</text>
</comment>
<dbReference type="Proteomes" id="UP000518605">
    <property type="component" value="Unassembled WGS sequence"/>
</dbReference>
<keyword evidence="3" id="KW-1133">Transmembrane helix</keyword>
<evidence type="ECO:0000313" key="5">
    <source>
        <dbReference type="EMBL" id="MBB3150431.1"/>
    </source>
</evidence>
<keyword evidence="6" id="KW-1185">Reference proteome</keyword>
<gene>
    <name evidence="5" type="ORF">FHS16_000463</name>
</gene>
<dbReference type="GO" id="GO:0030246">
    <property type="term" value="F:carbohydrate binding"/>
    <property type="evidence" value="ECO:0007669"/>
    <property type="project" value="TreeGrafter"/>
</dbReference>
<dbReference type="EMBL" id="JACHXW010000001">
    <property type="protein sequence ID" value="MBB3150431.1"/>
    <property type="molecule type" value="Genomic_DNA"/>
</dbReference>
<dbReference type="InterPro" id="IPR050555">
    <property type="entry name" value="Bact_Solute-Bind_Prot2"/>
</dbReference>
<evidence type="ECO:0000256" key="1">
    <source>
        <dbReference type="ARBA" id="ARBA00004196"/>
    </source>
</evidence>
<sequence length="329" mass="35606">MPSRFNDRLVILRFTIVIMGIGLLLHATGCMNVNDSDAPPVRSEAAIPNDANAPAFTFGIIYPISHPFYETVTERAEQAAAEAGGRLIVKAPDEASLEQQIRLLENMIRLKVDGIALSPINSQALAPYIDLAIESGIPVVCFESDAPSSRRLTYIGGDNAHAGAQMAQSLEGLLRESGMVLVESGLSTMSSHKQRLDGFLGYIRDNTDIQVVELKSHEGSDAHALAELEQMINNHPHFDAFVALDFISGSSSILAWKAMGLNRYALTFGMTPSIEEAIRNGQITLAVTQNEAVWGTQIVSTLLQAMQGEPVPDTFSTGESIIDLRKLSL</sequence>
<dbReference type="Pfam" id="PF13407">
    <property type="entry name" value="Peripla_BP_4"/>
    <property type="match status" value="1"/>
</dbReference>
<evidence type="ECO:0000259" key="4">
    <source>
        <dbReference type="Pfam" id="PF13407"/>
    </source>
</evidence>
<evidence type="ECO:0000313" key="6">
    <source>
        <dbReference type="Proteomes" id="UP000518605"/>
    </source>
</evidence>
<comment type="caution">
    <text evidence="5">The sequence shown here is derived from an EMBL/GenBank/DDBJ whole genome shotgun (WGS) entry which is preliminary data.</text>
</comment>
<keyword evidence="3" id="KW-0812">Transmembrane</keyword>
<dbReference type="PANTHER" id="PTHR30036:SF7">
    <property type="entry name" value="ABC TRANSPORTER PERIPLASMIC-BINDING PROTEIN YPHF"/>
    <property type="match status" value="1"/>
</dbReference>
<feature type="transmembrane region" description="Helical" evidence="3">
    <location>
        <begin position="9"/>
        <end position="27"/>
    </location>
</feature>
<dbReference type="RefSeq" id="WP_312890753.1">
    <property type="nucleotide sequence ID" value="NZ_CBCSLB010000001.1"/>
</dbReference>
<dbReference type="SUPFAM" id="SSF53822">
    <property type="entry name" value="Periplasmic binding protein-like I"/>
    <property type="match status" value="1"/>
</dbReference>
<dbReference type="InterPro" id="IPR025997">
    <property type="entry name" value="SBP_2_dom"/>
</dbReference>
<reference evidence="5 6" key="1">
    <citation type="submission" date="2020-08" db="EMBL/GenBank/DDBJ databases">
        <title>Genomic Encyclopedia of Type Strains, Phase III (KMG-III): the genomes of soil and plant-associated and newly described type strains.</title>
        <authorList>
            <person name="Whitman W."/>
        </authorList>
    </citation>
    <scope>NUCLEOTIDE SEQUENCE [LARGE SCALE GENOMIC DNA]</scope>
    <source>
        <strain evidence="5 6">CECT 8234</strain>
    </source>
</reference>
<name>A0A7W5G8A9_9BACL</name>
<comment type="subcellular location">
    <subcellularLocation>
        <location evidence="1">Cell envelope</location>
    </subcellularLocation>
</comment>
<accession>A0A7W5G8A9</accession>
<dbReference type="Gene3D" id="3.40.50.2300">
    <property type="match status" value="2"/>
</dbReference>
<dbReference type="PANTHER" id="PTHR30036">
    <property type="entry name" value="D-XYLOSE-BINDING PERIPLASMIC PROTEIN"/>
    <property type="match status" value="1"/>
</dbReference>
<protein>
    <submittedName>
        <fullName evidence="5">Ribose transport system substrate-binding protein</fullName>
    </submittedName>
</protein>
<dbReference type="InterPro" id="IPR028082">
    <property type="entry name" value="Peripla_BP_I"/>
</dbReference>
<dbReference type="GO" id="GO:0030288">
    <property type="term" value="C:outer membrane-bounded periplasmic space"/>
    <property type="evidence" value="ECO:0007669"/>
    <property type="project" value="TreeGrafter"/>
</dbReference>